<sequence length="156" mass="17070">MTTMAKTVENSRIVRLHITCVTPPLVPPDTTGVNFGVQDRHEVIFPGQLQPDGSLQFEIDVAVIQQPGTSQARWRGSYVHGKPSAPFVYLSLRRDSVHLTAWIRRLKVPLPRLSWDQVEATQGTPCFAASISGSGSGTVPLLGEGWTPQEQPSAEQ</sequence>
<dbReference type="KEGG" id="kbs:EPA93_08410"/>
<evidence type="ECO:0000313" key="1">
    <source>
        <dbReference type="EMBL" id="QBD76026.1"/>
    </source>
</evidence>
<name>A0A4P6JMV5_KTERU</name>
<dbReference type="OrthoDB" id="8796340at2"/>
<organism evidence="1 2">
    <name type="scientific">Ktedonosporobacter rubrisoli</name>
    <dbReference type="NCBI Taxonomy" id="2509675"/>
    <lineage>
        <taxon>Bacteria</taxon>
        <taxon>Bacillati</taxon>
        <taxon>Chloroflexota</taxon>
        <taxon>Ktedonobacteria</taxon>
        <taxon>Ktedonobacterales</taxon>
        <taxon>Ktedonosporobacteraceae</taxon>
        <taxon>Ktedonosporobacter</taxon>
    </lineage>
</organism>
<gene>
    <name evidence="1" type="ORF">EPA93_08410</name>
</gene>
<evidence type="ECO:0000313" key="2">
    <source>
        <dbReference type="Proteomes" id="UP000290365"/>
    </source>
</evidence>
<protein>
    <submittedName>
        <fullName evidence="1">Uncharacterized protein</fullName>
    </submittedName>
</protein>
<dbReference type="EMBL" id="CP035758">
    <property type="protein sequence ID" value="QBD76026.1"/>
    <property type="molecule type" value="Genomic_DNA"/>
</dbReference>
<dbReference type="RefSeq" id="WP_129886622.1">
    <property type="nucleotide sequence ID" value="NZ_CP035758.1"/>
</dbReference>
<dbReference type="AlphaFoldDB" id="A0A4P6JMV5"/>
<keyword evidence="2" id="KW-1185">Reference proteome</keyword>
<reference evidence="1 2" key="1">
    <citation type="submission" date="2019-01" db="EMBL/GenBank/DDBJ databases">
        <title>Ktedonosporobacter rubrisoli SCAWS-G2.</title>
        <authorList>
            <person name="Huang Y."/>
            <person name="Yan B."/>
        </authorList>
    </citation>
    <scope>NUCLEOTIDE SEQUENCE [LARGE SCALE GENOMIC DNA]</scope>
    <source>
        <strain evidence="1 2">SCAWS-G2</strain>
    </source>
</reference>
<dbReference type="Proteomes" id="UP000290365">
    <property type="component" value="Chromosome"/>
</dbReference>
<dbReference type="InterPro" id="IPR046032">
    <property type="entry name" value="DUF5990"/>
</dbReference>
<proteinExistence type="predicted"/>
<accession>A0A4P6JMV5</accession>
<dbReference type="Pfam" id="PF19452">
    <property type="entry name" value="DUF5990"/>
    <property type="match status" value="1"/>
</dbReference>